<evidence type="ECO:0000256" key="5">
    <source>
        <dbReference type="SAM" id="Phobius"/>
    </source>
</evidence>
<protein>
    <submittedName>
        <fullName evidence="6">Protein-S-isoprenylcysteine O-methyltransferase Ste14</fullName>
    </submittedName>
</protein>
<dbReference type="Gene3D" id="1.20.120.1630">
    <property type="match status" value="1"/>
</dbReference>
<dbReference type="GO" id="GO:0012505">
    <property type="term" value="C:endomembrane system"/>
    <property type="evidence" value="ECO:0007669"/>
    <property type="project" value="UniProtKB-SubCell"/>
</dbReference>
<keyword evidence="6" id="KW-0808">Transferase</keyword>
<dbReference type="OrthoDB" id="9811969at2"/>
<gene>
    <name evidence="6" type="ORF">SAMN02745782_00167</name>
</gene>
<dbReference type="RefSeq" id="WP_078924580.1">
    <property type="nucleotide sequence ID" value="NZ_FUXB01000001.1"/>
</dbReference>
<organism evidence="6 7">
    <name type="scientific">Vibrio cincinnatiensis DSM 19608</name>
    <dbReference type="NCBI Taxonomy" id="1123491"/>
    <lineage>
        <taxon>Bacteria</taxon>
        <taxon>Pseudomonadati</taxon>
        <taxon>Pseudomonadota</taxon>
        <taxon>Gammaproteobacteria</taxon>
        <taxon>Vibrionales</taxon>
        <taxon>Vibrionaceae</taxon>
        <taxon>Vibrio</taxon>
    </lineage>
</organism>
<feature type="transmembrane region" description="Helical" evidence="5">
    <location>
        <begin position="91"/>
        <end position="122"/>
    </location>
</feature>
<comment type="subcellular location">
    <subcellularLocation>
        <location evidence="1">Endomembrane system</location>
        <topology evidence="1">Multi-pass membrane protein</topology>
    </subcellularLocation>
</comment>
<keyword evidence="3 5" id="KW-1133">Transmembrane helix</keyword>
<dbReference type="PANTHER" id="PTHR12714:SF24">
    <property type="entry name" value="SLR1182 PROTEIN"/>
    <property type="match status" value="1"/>
</dbReference>
<accession>A0A1T4KEM9</accession>
<dbReference type="InterPro" id="IPR007318">
    <property type="entry name" value="Phopholipid_MeTrfase"/>
</dbReference>
<dbReference type="PANTHER" id="PTHR12714">
    <property type="entry name" value="PROTEIN-S ISOPRENYLCYSTEINE O-METHYLTRANSFERASE"/>
    <property type="match status" value="1"/>
</dbReference>
<evidence type="ECO:0000256" key="4">
    <source>
        <dbReference type="ARBA" id="ARBA00023136"/>
    </source>
</evidence>
<proteinExistence type="predicted"/>
<evidence type="ECO:0000256" key="2">
    <source>
        <dbReference type="ARBA" id="ARBA00022692"/>
    </source>
</evidence>
<dbReference type="GO" id="GO:0032259">
    <property type="term" value="P:methylation"/>
    <property type="evidence" value="ECO:0007669"/>
    <property type="project" value="UniProtKB-KW"/>
</dbReference>
<dbReference type="EMBL" id="FUXB01000001">
    <property type="protein sequence ID" value="SJZ40795.1"/>
    <property type="molecule type" value="Genomic_DNA"/>
</dbReference>
<name>A0A1T4KEM9_VIBCI</name>
<dbReference type="GeneID" id="70583741"/>
<dbReference type="Pfam" id="PF04191">
    <property type="entry name" value="PEMT"/>
    <property type="match status" value="1"/>
</dbReference>
<keyword evidence="6" id="KW-0489">Methyltransferase</keyword>
<evidence type="ECO:0000313" key="6">
    <source>
        <dbReference type="EMBL" id="SJZ40795.1"/>
    </source>
</evidence>
<dbReference type="AlphaFoldDB" id="A0A1T4KEM9"/>
<feature type="transmembrane region" description="Helical" evidence="5">
    <location>
        <begin position="40"/>
        <end position="62"/>
    </location>
</feature>
<reference evidence="7" key="1">
    <citation type="submission" date="2017-02" db="EMBL/GenBank/DDBJ databases">
        <authorList>
            <person name="Varghese N."/>
            <person name="Submissions S."/>
        </authorList>
    </citation>
    <scope>NUCLEOTIDE SEQUENCE [LARGE SCALE GENOMIC DNA]</scope>
    <source>
        <strain evidence="7">DSM 19608</strain>
    </source>
</reference>
<keyword evidence="2 5" id="KW-0812">Transmembrane</keyword>
<keyword evidence="7" id="KW-1185">Reference proteome</keyword>
<feature type="transmembrane region" description="Helical" evidence="5">
    <location>
        <begin position="12"/>
        <end position="33"/>
    </location>
</feature>
<evidence type="ECO:0000313" key="7">
    <source>
        <dbReference type="Proteomes" id="UP000190834"/>
    </source>
</evidence>
<evidence type="ECO:0000256" key="1">
    <source>
        <dbReference type="ARBA" id="ARBA00004127"/>
    </source>
</evidence>
<evidence type="ECO:0000256" key="3">
    <source>
        <dbReference type="ARBA" id="ARBA00022989"/>
    </source>
</evidence>
<dbReference type="GO" id="GO:0008168">
    <property type="term" value="F:methyltransferase activity"/>
    <property type="evidence" value="ECO:0007669"/>
    <property type="project" value="UniProtKB-KW"/>
</dbReference>
<dbReference type="STRING" id="1123491.SAMN02745782_00167"/>
<dbReference type="Proteomes" id="UP000190834">
    <property type="component" value="Unassembled WGS sequence"/>
</dbReference>
<sequence>MRYLELKIPPVAVFLIALVMANRLPLFFTFANVSLPYRDVAFVFCFILSGIVGLSAVIQFRLAKTTVNPTKPDQASTIVDSGIFTLSRNPMYLALLLLILGVAYWHQNGVSLLVVVGFVLYMNRFQIQPEERVLERLFGRDYIDYKSRVRRWI</sequence>
<keyword evidence="4 5" id="KW-0472">Membrane</keyword>